<protein>
    <submittedName>
        <fullName evidence="1">Uncharacterized protein</fullName>
    </submittedName>
</protein>
<dbReference type="Proteomes" id="UP000299102">
    <property type="component" value="Unassembled WGS sequence"/>
</dbReference>
<reference evidence="1 2" key="1">
    <citation type="journal article" date="2019" name="Commun. Biol.">
        <title>The bagworm genome reveals a unique fibroin gene that provides high tensile strength.</title>
        <authorList>
            <person name="Kono N."/>
            <person name="Nakamura H."/>
            <person name="Ohtoshi R."/>
            <person name="Tomita M."/>
            <person name="Numata K."/>
            <person name="Arakawa K."/>
        </authorList>
    </citation>
    <scope>NUCLEOTIDE SEQUENCE [LARGE SCALE GENOMIC DNA]</scope>
</reference>
<organism evidence="1 2">
    <name type="scientific">Eumeta variegata</name>
    <name type="common">Bagworm moth</name>
    <name type="synonym">Eumeta japonica</name>
    <dbReference type="NCBI Taxonomy" id="151549"/>
    <lineage>
        <taxon>Eukaryota</taxon>
        <taxon>Metazoa</taxon>
        <taxon>Ecdysozoa</taxon>
        <taxon>Arthropoda</taxon>
        <taxon>Hexapoda</taxon>
        <taxon>Insecta</taxon>
        <taxon>Pterygota</taxon>
        <taxon>Neoptera</taxon>
        <taxon>Endopterygota</taxon>
        <taxon>Lepidoptera</taxon>
        <taxon>Glossata</taxon>
        <taxon>Ditrysia</taxon>
        <taxon>Tineoidea</taxon>
        <taxon>Psychidae</taxon>
        <taxon>Oiketicinae</taxon>
        <taxon>Eumeta</taxon>
    </lineage>
</organism>
<name>A0A4C1X808_EUMVA</name>
<sequence>MQRSAILGAAAAPHIYFERRASTPHAARRWKNLLGPTPVLTISPDPVFNSDSGPAFDCTLRPTSNFGSATDGKFDLNEAV</sequence>
<evidence type="ECO:0000313" key="2">
    <source>
        <dbReference type="Proteomes" id="UP000299102"/>
    </source>
</evidence>
<gene>
    <name evidence="1" type="ORF">EVAR_82466_1</name>
</gene>
<dbReference type="EMBL" id="BGZK01000736">
    <property type="protein sequence ID" value="GBP58489.1"/>
    <property type="molecule type" value="Genomic_DNA"/>
</dbReference>
<comment type="caution">
    <text evidence="1">The sequence shown here is derived from an EMBL/GenBank/DDBJ whole genome shotgun (WGS) entry which is preliminary data.</text>
</comment>
<accession>A0A4C1X808</accession>
<keyword evidence="2" id="KW-1185">Reference proteome</keyword>
<proteinExistence type="predicted"/>
<dbReference type="AlphaFoldDB" id="A0A4C1X808"/>
<evidence type="ECO:0000313" key="1">
    <source>
        <dbReference type="EMBL" id="GBP58489.1"/>
    </source>
</evidence>